<name>A0A953LFP1_SYMTR</name>
<dbReference type="SUPFAM" id="SSF52172">
    <property type="entry name" value="CheY-like"/>
    <property type="match status" value="1"/>
</dbReference>
<feature type="domain" description="Response regulatory" evidence="10">
    <location>
        <begin position="5"/>
        <end position="118"/>
    </location>
</feature>
<dbReference type="PANTHER" id="PTHR48111:SF2">
    <property type="entry name" value="RESPONSE REGULATOR SAER"/>
    <property type="match status" value="1"/>
</dbReference>
<sequence>MAEPLILVVDDEQAIADLIEIHLLAEGYRVRKADNGADALRIVAEEDPDLVVLDIMMPGMDGLEVCRAIRRERNVPILMLSAKSEDVDKILGLKTGADDYLTKPFNPLELVARVKAQLRRYLSLNPASAAAREPGVLAVGGLRIDPLGRSVFKDGREIALTPTEFDILLLLASHPGRVFSSEEIFERVWKEHYFQSNNTVMVHIRRLREKVEDDPSHPTLIRTVWGVGYKIEK</sequence>
<dbReference type="Pfam" id="PF00486">
    <property type="entry name" value="Trans_reg_C"/>
    <property type="match status" value="1"/>
</dbReference>
<evidence type="ECO:0000256" key="1">
    <source>
        <dbReference type="ARBA" id="ARBA00018672"/>
    </source>
</evidence>
<organism evidence="12 13">
    <name type="scientific">Symbiobacterium thermophilum</name>
    <dbReference type="NCBI Taxonomy" id="2734"/>
    <lineage>
        <taxon>Bacteria</taxon>
        <taxon>Bacillati</taxon>
        <taxon>Bacillota</taxon>
        <taxon>Clostridia</taxon>
        <taxon>Eubacteriales</taxon>
        <taxon>Symbiobacteriaceae</taxon>
        <taxon>Symbiobacterium</taxon>
    </lineage>
</organism>
<dbReference type="Gene3D" id="1.10.10.10">
    <property type="entry name" value="Winged helix-like DNA-binding domain superfamily/Winged helix DNA-binding domain"/>
    <property type="match status" value="1"/>
</dbReference>
<dbReference type="EMBL" id="PIUK01000250">
    <property type="protein sequence ID" value="MBY6277805.1"/>
    <property type="molecule type" value="Genomic_DNA"/>
</dbReference>
<keyword evidence="4" id="KW-0805">Transcription regulation</keyword>
<evidence type="ECO:0000256" key="5">
    <source>
        <dbReference type="ARBA" id="ARBA00023125"/>
    </source>
</evidence>
<dbReference type="FunFam" id="3.40.50.2300:FF:000001">
    <property type="entry name" value="DNA-binding response regulator PhoB"/>
    <property type="match status" value="1"/>
</dbReference>
<dbReference type="Pfam" id="PF00072">
    <property type="entry name" value="Response_reg"/>
    <property type="match status" value="1"/>
</dbReference>
<dbReference type="PANTHER" id="PTHR48111">
    <property type="entry name" value="REGULATOR OF RPOS"/>
    <property type="match status" value="1"/>
</dbReference>
<feature type="modified residue" description="4-aspartylphosphate" evidence="8">
    <location>
        <position position="54"/>
    </location>
</feature>
<dbReference type="Gene3D" id="3.40.50.2300">
    <property type="match status" value="1"/>
</dbReference>
<evidence type="ECO:0000259" key="11">
    <source>
        <dbReference type="PROSITE" id="PS51755"/>
    </source>
</evidence>
<evidence type="ECO:0000256" key="3">
    <source>
        <dbReference type="ARBA" id="ARBA00023012"/>
    </source>
</evidence>
<evidence type="ECO:0000256" key="9">
    <source>
        <dbReference type="PROSITE-ProRule" id="PRU01091"/>
    </source>
</evidence>
<dbReference type="InterPro" id="IPR001789">
    <property type="entry name" value="Sig_transdc_resp-reg_receiver"/>
</dbReference>
<comment type="function">
    <text evidence="7">May play the central regulatory role in sporulation. It may be an element of the effector pathway responsible for the activation of sporulation genes in response to nutritional stress. Spo0A may act in concert with spo0H (a sigma factor) to control the expression of some genes that are critical to the sporulation process.</text>
</comment>
<dbReference type="InterPro" id="IPR011006">
    <property type="entry name" value="CheY-like_superfamily"/>
</dbReference>
<evidence type="ECO:0000256" key="4">
    <source>
        <dbReference type="ARBA" id="ARBA00023015"/>
    </source>
</evidence>
<proteinExistence type="predicted"/>
<evidence type="ECO:0000256" key="6">
    <source>
        <dbReference type="ARBA" id="ARBA00023163"/>
    </source>
</evidence>
<dbReference type="InterPro" id="IPR039420">
    <property type="entry name" value="WalR-like"/>
</dbReference>
<evidence type="ECO:0000256" key="8">
    <source>
        <dbReference type="PROSITE-ProRule" id="PRU00169"/>
    </source>
</evidence>
<dbReference type="SMART" id="SM00448">
    <property type="entry name" value="REC"/>
    <property type="match status" value="1"/>
</dbReference>
<comment type="caution">
    <text evidence="12">The sequence shown here is derived from an EMBL/GenBank/DDBJ whole genome shotgun (WGS) entry which is preliminary data.</text>
</comment>
<gene>
    <name evidence="12" type="ORF">CWE10_16715</name>
</gene>
<dbReference type="PROSITE" id="PS50110">
    <property type="entry name" value="RESPONSE_REGULATORY"/>
    <property type="match status" value="1"/>
</dbReference>
<accession>A0A953LFP1</accession>
<dbReference type="GO" id="GO:0005829">
    <property type="term" value="C:cytosol"/>
    <property type="evidence" value="ECO:0007669"/>
    <property type="project" value="TreeGrafter"/>
</dbReference>
<evidence type="ECO:0000259" key="10">
    <source>
        <dbReference type="PROSITE" id="PS50110"/>
    </source>
</evidence>
<keyword evidence="2 8" id="KW-0597">Phosphoprotein</keyword>
<keyword evidence="6" id="KW-0804">Transcription</keyword>
<evidence type="ECO:0000313" key="12">
    <source>
        <dbReference type="EMBL" id="MBY6277805.1"/>
    </source>
</evidence>
<dbReference type="OMA" id="VICPKER"/>
<evidence type="ECO:0000313" key="13">
    <source>
        <dbReference type="Proteomes" id="UP000732377"/>
    </source>
</evidence>
<dbReference type="GO" id="GO:0000976">
    <property type="term" value="F:transcription cis-regulatory region binding"/>
    <property type="evidence" value="ECO:0007669"/>
    <property type="project" value="TreeGrafter"/>
</dbReference>
<dbReference type="GO" id="GO:0000156">
    <property type="term" value="F:phosphorelay response regulator activity"/>
    <property type="evidence" value="ECO:0007669"/>
    <property type="project" value="TreeGrafter"/>
</dbReference>
<dbReference type="InterPro" id="IPR001867">
    <property type="entry name" value="OmpR/PhoB-type_DNA-bd"/>
</dbReference>
<protein>
    <recommendedName>
        <fullName evidence="1">Stage 0 sporulation protein A homolog</fullName>
    </recommendedName>
</protein>
<dbReference type="Gene3D" id="6.10.250.690">
    <property type="match status" value="1"/>
</dbReference>
<dbReference type="SMART" id="SM00862">
    <property type="entry name" value="Trans_reg_C"/>
    <property type="match status" value="1"/>
</dbReference>
<keyword evidence="3" id="KW-0902">Two-component regulatory system</keyword>
<evidence type="ECO:0000256" key="7">
    <source>
        <dbReference type="ARBA" id="ARBA00024867"/>
    </source>
</evidence>
<feature type="domain" description="OmpR/PhoB-type" evidence="11">
    <location>
        <begin position="134"/>
        <end position="233"/>
    </location>
</feature>
<reference evidence="12" key="1">
    <citation type="submission" date="2017-11" db="EMBL/GenBank/DDBJ databases">
        <title>Three new genomes from thermophilic consortium.</title>
        <authorList>
            <person name="Quaggio R."/>
            <person name="Amgarten D."/>
            <person name="Setubal J.C."/>
        </authorList>
    </citation>
    <scope>NUCLEOTIDE SEQUENCE</scope>
    <source>
        <strain evidence="12">ZCTH01-B2</strain>
    </source>
</reference>
<dbReference type="GO" id="GO:0006355">
    <property type="term" value="P:regulation of DNA-templated transcription"/>
    <property type="evidence" value="ECO:0007669"/>
    <property type="project" value="InterPro"/>
</dbReference>
<dbReference type="GO" id="GO:0032993">
    <property type="term" value="C:protein-DNA complex"/>
    <property type="evidence" value="ECO:0007669"/>
    <property type="project" value="TreeGrafter"/>
</dbReference>
<dbReference type="RefSeq" id="WP_011196629.1">
    <property type="nucleotide sequence ID" value="NZ_JACSIR010000012.1"/>
</dbReference>
<dbReference type="SUPFAM" id="SSF46894">
    <property type="entry name" value="C-terminal effector domain of the bipartite response regulators"/>
    <property type="match status" value="1"/>
</dbReference>
<keyword evidence="5 9" id="KW-0238">DNA-binding</keyword>
<dbReference type="CDD" id="cd00383">
    <property type="entry name" value="trans_reg_C"/>
    <property type="match status" value="1"/>
</dbReference>
<dbReference type="PROSITE" id="PS51755">
    <property type="entry name" value="OMPR_PHOB"/>
    <property type="match status" value="1"/>
</dbReference>
<dbReference type="InterPro" id="IPR016032">
    <property type="entry name" value="Sig_transdc_resp-reg_C-effctor"/>
</dbReference>
<dbReference type="CDD" id="cd17574">
    <property type="entry name" value="REC_OmpR"/>
    <property type="match status" value="1"/>
</dbReference>
<feature type="DNA-binding region" description="OmpR/PhoB-type" evidence="9">
    <location>
        <begin position="134"/>
        <end position="233"/>
    </location>
</feature>
<dbReference type="FunFam" id="1.10.10.10:FF:000018">
    <property type="entry name" value="DNA-binding response regulator ResD"/>
    <property type="match status" value="1"/>
</dbReference>
<evidence type="ECO:0000256" key="2">
    <source>
        <dbReference type="ARBA" id="ARBA00022553"/>
    </source>
</evidence>
<dbReference type="InterPro" id="IPR036388">
    <property type="entry name" value="WH-like_DNA-bd_sf"/>
</dbReference>
<dbReference type="AlphaFoldDB" id="A0A953LFP1"/>
<dbReference type="Proteomes" id="UP000732377">
    <property type="component" value="Unassembled WGS sequence"/>
</dbReference>